<dbReference type="Proteomes" id="UP000276443">
    <property type="component" value="Unassembled WGS sequence"/>
</dbReference>
<sequence>MYNILIADDSLFMRQWIRKMVEEHGHQVVAEAKNGKEAINLYQQYKPNIVLLDITMDEMDGITALKTIIKRDSNAKVIMCSSLGSQQIVMDCIHSGAKDFVVKPYFYKLSETIQKAINA</sequence>
<accession>A0A3N5C7J4</accession>
<proteinExistence type="predicted"/>
<dbReference type="OrthoDB" id="9790669at2"/>
<dbReference type="InterPro" id="IPR001789">
    <property type="entry name" value="Sig_transdc_resp-reg_receiver"/>
</dbReference>
<organism evidence="3 4">
    <name type="scientific">Aquisalibacillus elongatus</name>
    <dbReference type="NCBI Taxonomy" id="485577"/>
    <lineage>
        <taxon>Bacteria</taxon>
        <taxon>Bacillati</taxon>
        <taxon>Bacillota</taxon>
        <taxon>Bacilli</taxon>
        <taxon>Bacillales</taxon>
        <taxon>Bacillaceae</taxon>
        <taxon>Aquisalibacillus</taxon>
    </lineage>
</organism>
<feature type="modified residue" description="4-aspartylphosphate" evidence="1">
    <location>
        <position position="53"/>
    </location>
</feature>
<dbReference type="SUPFAM" id="SSF52172">
    <property type="entry name" value="CheY-like"/>
    <property type="match status" value="1"/>
</dbReference>
<evidence type="ECO:0000259" key="2">
    <source>
        <dbReference type="PROSITE" id="PS50110"/>
    </source>
</evidence>
<comment type="caution">
    <text evidence="3">The sequence shown here is derived from an EMBL/GenBank/DDBJ whole genome shotgun (WGS) entry which is preliminary data.</text>
</comment>
<reference evidence="3 4" key="1">
    <citation type="submission" date="2018-11" db="EMBL/GenBank/DDBJ databases">
        <title>Genomic Encyclopedia of Type Strains, Phase IV (KMG-IV): sequencing the most valuable type-strain genomes for metagenomic binning, comparative biology and taxonomic classification.</title>
        <authorList>
            <person name="Goeker M."/>
        </authorList>
    </citation>
    <scope>NUCLEOTIDE SEQUENCE [LARGE SCALE GENOMIC DNA]</scope>
    <source>
        <strain evidence="3 4">DSM 18090</strain>
    </source>
</reference>
<dbReference type="InterPro" id="IPR052048">
    <property type="entry name" value="ST_Response_Regulator"/>
</dbReference>
<evidence type="ECO:0000256" key="1">
    <source>
        <dbReference type="PROSITE-ProRule" id="PRU00169"/>
    </source>
</evidence>
<feature type="domain" description="Response regulatory" evidence="2">
    <location>
        <begin position="3"/>
        <end position="118"/>
    </location>
</feature>
<dbReference type="Gene3D" id="3.40.50.2300">
    <property type="match status" value="1"/>
</dbReference>
<evidence type="ECO:0000313" key="3">
    <source>
        <dbReference type="EMBL" id="RPF55442.1"/>
    </source>
</evidence>
<keyword evidence="1" id="KW-0597">Phosphoprotein</keyword>
<gene>
    <name evidence="3" type="ORF">EDC24_0317</name>
</gene>
<dbReference type="SMART" id="SM00448">
    <property type="entry name" value="REC"/>
    <property type="match status" value="1"/>
</dbReference>
<dbReference type="EMBL" id="RKRF01000007">
    <property type="protein sequence ID" value="RPF55442.1"/>
    <property type="molecule type" value="Genomic_DNA"/>
</dbReference>
<dbReference type="InterPro" id="IPR011006">
    <property type="entry name" value="CheY-like_superfamily"/>
</dbReference>
<dbReference type="PANTHER" id="PTHR43228:SF1">
    <property type="entry name" value="TWO-COMPONENT RESPONSE REGULATOR ARR22"/>
    <property type="match status" value="1"/>
</dbReference>
<dbReference type="PANTHER" id="PTHR43228">
    <property type="entry name" value="TWO-COMPONENT RESPONSE REGULATOR"/>
    <property type="match status" value="1"/>
</dbReference>
<dbReference type="Pfam" id="PF00072">
    <property type="entry name" value="Response_reg"/>
    <property type="match status" value="1"/>
</dbReference>
<name>A0A3N5C7J4_9BACI</name>
<evidence type="ECO:0000313" key="4">
    <source>
        <dbReference type="Proteomes" id="UP000276443"/>
    </source>
</evidence>
<dbReference type="AlphaFoldDB" id="A0A3N5C7J4"/>
<keyword evidence="4" id="KW-1185">Reference proteome</keyword>
<dbReference type="RefSeq" id="WP_124219109.1">
    <property type="nucleotide sequence ID" value="NZ_RKRF01000007.1"/>
</dbReference>
<dbReference type="GO" id="GO:0000160">
    <property type="term" value="P:phosphorelay signal transduction system"/>
    <property type="evidence" value="ECO:0007669"/>
    <property type="project" value="InterPro"/>
</dbReference>
<dbReference type="PROSITE" id="PS50110">
    <property type="entry name" value="RESPONSE_REGULATORY"/>
    <property type="match status" value="1"/>
</dbReference>
<protein>
    <submittedName>
        <fullName evidence="3">Two-component system chemotaxis response regulator CheY</fullName>
    </submittedName>
</protein>